<evidence type="ECO:0000256" key="1">
    <source>
        <dbReference type="SAM" id="MobiDB-lite"/>
    </source>
</evidence>
<evidence type="ECO:0000313" key="4">
    <source>
        <dbReference type="Proteomes" id="UP000054217"/>
    </source>
</evidence>
<dbReference type="EMBL" id="KN832402">
    <property type="protein sequence ID" value="KIN92758.1"/>
    <property type="molecule type" value="Genomic_DNA"/>
</dbReference>
<dbReference type="SUPFAM" id="SSF56219">
    <property type="entry name" value="DNase I-like"/>
    <property type="match status" value="1"/>
</dbReference>
<feature type="region of interest" description="Disordered" evidence="1">
    <location>
        <begin position="34"/>
        <end position="53"/>
    </location>
</feature>
<accession>A0A0C3NB03</accession>
<dbReference type="Proteomes" id="UP000054217">
    <property type="component" value="Unassembled WGS sequence"/>
</dbReference>
<dbReference type="STRING" id="870435.A0A0C3NB03"/>
<dbReference type="InParanoid" id="A0A0C3NB03"/>
<dbReference type="Gene3D" id="3.60.10.10">
    <property type="entry name" value="Endonuclease/exonuclease/phosphatase"/>
    <property type="match status" value="1"/>
</dbReference>
<dbReference type="AlphaFoldDB" id="A0A0C3NB03"/>
<feature type="non-terminal residue" evidence="3">
    <location>
        <position position="405"/>
    </location>
</feature>
<keyword evidence="4" id="KW-1185">Reference proteome</keyword>
<reference evidence="4" key="2">
    <citation type="submission" date="2015-01" db="EMBL/GenBank/DDBJ databases">
        <title>Evolutionary Origins and Diversification of the Mycorrhizal Mutualists.</title>
        <authorList>
            <consortium name="DOE Joint Genome Institute"/>
            <consortium name="Mycorrhizal Genomics Consortium"/>
            <person name="Kohler A."/>
            <person name="Kuo A."/>
            <person name="Nagy L.G."/>
            <person name="Floudas D."/>
            <person name="Copeland A."/>
            <person name="Barry K.W."/>
            <person name="Cichocki N."/>
            <person name="Veneault-Fourrey C."/>
            <person name="LaButti K."/>
            <person name="Lindquist E.A."/>
            <person name="Lipzen A."/>
            <person name="Lundell T."/>
            <person name="Morin E."/>
            <person name="Murat C."/>
            <person name="Riley R."/>
            <person name="Ohm R."/>
            <person name="Sun H."/>
            <person name="Tunlid A."/>
            <person name="Henrissat B."/>
            <person name="Grigoriev I.V."/>
            <person name="Hibbett D.S."/>
            <person name="Martin F."/>
        </authorList>
    </citation>
    <scope>NUCLEOTIDE SEQUENCE [LARGE SCALE GENOMIC DNA]</scope>
    <source>
        <strain evidence="4">Marx 270</strain>
    </source>
</reference>
<reference evidence="3 4" key="1">
    <citation type="submission" date="2014-04" db="EMBL/GenBank/DDBJ databases">
        <authorList>
            <consortium name="DOE Joint Genome Institute"/>
            <person name="Kuo A."/>
            <person name="Kohler A."/>
            <person name="Costa M.D."/>
            <person name="Nagy L.G."/>
            <person name="Floudas D."/>
            <person name="Copeland A."/>
            <person name="Barry K.W."/>
            <person name="Cichocki N."/>
            <person name="Veneault-Fourrey C."/>
            <person name="LaButti K."/>
            <person name="Lindquist E.A."/>
            <person name="Lipzen A."/>
            <person name="Lundell T."/>
            <person name="Morin E."/>
            <person name="Murat C."/>
            <person name="Sun H."/>
            <person name="Tunlid A."/>
            <person name="Henrissat B."/>
            <person name="Grigoriev I.V."/>
            <person name="Hibbett D.S."/>
            <person name="Martin F."/>
            <person name="Nordberg H.P."/>
            <person name="Cantor M.N."/>
            <person name="Hua S.X."/>
        </authorList>
    </citation>
    <scope>NUCLEOTIDE SEQUENCE [LARGE SCALE GENOMIC DNA]</scope>
    <source>
        <strain evidence="3 4">Marx 270</strain>
    </source>
</reference>
<gene>
    <name evidence="3" type="ORF">M404DRAFT_172689</name>
</gene>
<dbReference type="GO" id="GO:0003824">
    <property type="term" value="F:catalytic activity"/>
    <property type="evidence" value="ECO:0007669"/>
    <property type="project" value="InterPro"/>
</dbReference>
<evidence type="ECO:0000313" key="3">
    <source>
        <dbReference type="EMBL" id="KIN92758.1"/>
    </source>
</evidence>
<dbReference type="HOGENOM" id="CLU_058939_0_0_1"/>
<protein>
    <recommendedName>
        <fullName evidence="2">Endonuclease/exonuclease/phosphatase domain-containing protein</fullName>
    </recommendedName>
</protein>
<evidence type="ECO:0000259" key="2">
    <source>
        <dbReference type="Pfam" id="PF03372"/>
    </source>
</evidence>
<dbReference type="InterPro" id="IPR036691">
    <property type="entry name" value="Endo/exonu/phosph_ase_sf"/>
</dbReference>
<dbReference type="OrthoDB" id="2671967at2759"/>
<proteinExistence type="predicted"/>
<name>A0A0C3NB03_PISTI</name>
<organism evidence="3 4">
    <name type="scientific">Pisolithus tinctorius Marx 270</name>
    <dbReference type="NCBI Taxonomy" id="870435"/>
    <lineage>
        <taxon>Eukaryota</taxon>
        <taxon>Fungi</taxon>
        <taxon>Dikarya</taxon>
        <taxon>Basidiomycota</taxon>
        <taxon>Agaricomycotina</taxon>
        <taxon>Agaricomycetes</taxon>
        <taxon>Agaricomycetidae</taxon>
        <taxon>Boletales</taxon>
        <taxon>Sclerodermatineae</taxon>
        <taxon>Pisolithaceae</taxon>
        <taxon>Pisolithus</taxon>
    </lineage>
</organism>
<sequence>MGLGVKRWRREKRRFFVRRDRALSEDNASWIERRFGTPPREGVPLEERRSEQDEDVPLAPFLPYGPTRSQFTAELTAPVRFCLFNTGRLTRREVWDVLKDHLAPEVMDGVIRVQTFLQPNGYPRTDFWLEARVAARIKQGLYLTAAQRRRGTRELNKFPLYKLKWFWKHDKLTARWRLDTWKSWRDRKLEPRPARPAFKETPRRGIATLNVNGMGAKKPGIINLLRWNRIGVLAIQETLLGKNQYRFHVEGYETYQRPKSTGFRGHALLVSRRFPSYEVSPNKEKCYIHVKITKLSGDRPWHVISVYLPSGGNRRSERTRCLKDIMLEYRDVISKDRDAKVVIMGDFNMRRDELARRIAKENDGPTCLKIAGCGLTFHRKGTKWSDVDNILVSPAANRLLKPGKV</sequence>
<feature type="domain" description="Endonuclease/exonuclease/phosphatase" evidence="2">
    <location>
        <begin position="207"/>
        <end position="395"/>
    </location>
</feature>
<dbReference type="Pfam" id="PF03372">
    <property type="entry name" value="Exo_endo_phos"/>
    <property type="match status" value="1"/>
</dbReference>
<dbReference type="InterPro" id="IPR005135">
    <property type="entry name" value="Endo/exonuclease/phosphatase"/>
</dbReference>